<evidence type="ECO:0000313" key="1">
    <source>
        <dbReference type="EMBL" id="SVE51909.1"/>
    </source>
</evidence>
<organism evidence="1">
    <name type="scientific">marine metagenome</name>
    <dbReference type="NCBI Taxonomy" id="408172"/>
    <lineage>
        <taxon>unclassified sequences</taxon>
        <taxon>metagenomes</taxon>
        <taxon>ecological metagenomes</taxon>
    </lineage>
</organism>
<sequence length="58" mass="6397">MSQLKHHVQCTITIETTLGSSGSVPYGSKGGLNRVAGSYYSANVWQENHKRPVLFTIF</sequence>
<dbReference type="EMBL" id="UINC01222926">
    <property type="protein sequence ID" value="SVE51909.1"/>
    <property type="molecule type" value="Genomic_DNA"/>
</dbReference>
<dbReference type="AlphaFoldDB" id="A0A383E5N3"/>
<name>A0A383E5N3_9ZZZZ</name>
<protein>
    <submittedName>
        <fullName evidence="1">Uncharacterized protein</fullName>
    </submittedName>
</protein>
<feature type="non-terminal residue" evidence="1">
    <location>
        <position position="58"/>
    </location>
</feature>
<gene>
    <name evidence="1" type="ORF">METZ01_LOCUS504763</name>
</gene>
<proteinExistence type="predicted"/>
<accession>A0A383E5N3</accession>
<reference evidence="1" key="1">
    <citation type="submission" date="2018-05" db="EMBL/GenBank/DDBJ databases">
        <authorList>
            <person name="Lanie J.A."/>
            <person name="Ng W.-L."/>
            <person name="Kazmierczak K.M."/>
            <person name="Andrzejewski T.M."/>
            <person name="Davidsen T.M."/>
            <person name="Wayne K.J."/>
            <person name="Tettelin H."/>
            <person name="Glass J.I."/>
            <person name="Rusch D."/>
            <person name="Podicherti R."/>
            <person name="Tsui H.-C.T."/>
            <person name="Winkler M.E."/>
        </authorList>
    </citation>
    <scope>NUCLEOTIDE SEQUENCE</scope>
</reference>